<dbReference type="PANTHER" id="PTHR43272">
    <property type="entry name" value="LONG-CHAIN-FATTY-ACID--COA LIGASE"/>
    <property type="match status" value="1"/>
</dbReference>
<dbReference type="Pfam" id="PF00501">
    <property type="entry name" value="AMP-binding"/>
    <property type="match status" value="1"/>
</dbReference>
<dbReference type="PANTHER" id="PTHR43272:SF33">
    <property type="entry name" value="AMP-BINDING DOMAIN-CONTAINING PROTEIN-RELATED"/>
    <property type="match status" value="1"/>
</dbReference>
<dbReference type="InterPro" id="IPR000873">
    <property type="entry name" value="AMP-dep_synth/lig_dom"/>
</dbReference>
<evidence type="ECO:0000259" key="4">
    <source>
        <dbReference type="Pfam" id="PF00501"/>
    </source>
</evidence>
<keyword evidence="6" id="KW-1185">Reference proteome</keyword>
<sequence>MIEKNLIKLYADSFSSNWELPALTNYIEKRTYSYKDVATRIARYHELYKKLGVEEGEHIAIMGKDTAEWCIVFMSVITYGAVIVPILQDFNPKDAASILTHSDAKLIFINEGIWKGVKEELKDSKIEAAFEIQQNKILYNNTTLGLNENFDQMLDNWLQEAYPRGYQPKDVKYTDVPNDRMIILNYTSGTTGFSKGVMLTANNMAGNVTYAFRLEIMKKGDNELCFLPLAHAYSCAFNLMTPLATGAHVHLLGKIPSPKIVMKAFQEVRPNLIITVPLILEKIYRDVIAPKISKPAVKALLKFPFVTNIIRKSIQKQMIDGMGGNFHEVIVGGAALNPEVESFLKRIKFPFMVGYGMTECGPLICYENWRNWKLHSCGKALKDIMEVRIDMSESHDGKVGEIQCRGENVCLGYYKKEDITKDLFTEDGWMHTGDLGTMDKEGNVFIKGRSKTMILGSNGQNIYPEEIESKINLLPYVQECLVVSRNGRLIALVYPDETKYKKANLSREEAVKIIQEGRKEINEQVGTYEKIGKFEIQDKPFIKTPKQSIKRFLYK</sequence>
<comment type="caution">
    <text evidence="5">The sequence shown here is derived from an EMBL/GenBank/DDBJ whole genome shotgun (WGS) entry which is preliminary data.</text>
</comment>
<feature type="domain" description="AMP-dependent synthetase/ligase" evidence="4">
    <location>
        <begin position="21"/>
        <end position="414"/>
    </location>
</feature>
<keyword evidence="2" id="KW-0067">ATP-binding</keyword>
<dbReference type="InterPro" id="IPR042099">
    <property type="entry name" value="ANL_N_sf"/>
</dbReference>
<evidence type="ECO:0000313" key="6">
    <source>
        <dbReference type="Proteomes" id="UP001596020"/>
    </source>
</evidence>
<dbReference type="InterPro" id="IPR045851">
    <property type="entry name" value="AMP-bd_C_sf"/>
</dbReference>
<name>A0ABV9K684_9PORP</name>
<accession>A0ABV9K684</accession>
<proteinExistence type="predicted"/>
<dbReference type="RefSeq" id="WP_380077695.1">
    <property type="nucleotide sequence ID" value="NZ_JBHSGO010000045.1"/>
</dbReference>
<comment type="catalytic activity">
    <reaction evidence="3">
        <text>a long-chain fatty acid + ATP + CoA = a long-chain fatty acyl-CoA + AMP + diphosphate</text>
        <dbReference type="Rhea" id="RHEA:15421"/>
        <dbReference type="ChEBI" id="CHEBI:30616"/>
        <dbReference type="ChEBI" id="CHEBI:33019"/>
        <dbReference type="ChEBI" id="CHEBI:57287"/>
        <dbReference type="ChEBI" id="CHEBI:57560"/>
        <dbReference type="ChEBI" id="CHEBI:83139"/>
        <dbReference type="ChEBI" id="CHEBI:456215"/>
        <dbReference type="EC" id="6.2.1.3"/>
    </reaction>
    <physiologicalReaction direction="left-to-right" evidence="3">
        <dbReference type="Rhea" id="RHEA:15422"/>
    </physiologicalReaction>
</comment>
<dbReference type="Gene3D" id="3.30.300.30">
    <property type="match status" value="1"/>
</dbReference>
<dbReference type="Proteomes" id="UP001596020">
    <property type="component" value="Unassembled WGS sequence"/>
</dbReference>
<protein>
    <submittedName>
        <fullName evidence="5">AMP-binding protein</fullName>
    </submittedName>
</protein>
<reference evidence="6" key="1">
    <citation type="journal article" date="2019" name="Int. J. Syst. Evol. Microbiol.">
        <title>The Global Catalogue of Microorganisms (GCM) 10K type strain sequencing project: providing services to taxonomists for standard genome sequencing and annotation.</title>
        <authorList>
            <consortium name="The Broad Institute Genomics Platform"/>
            <consortium name="The Broad Institute Genome Sequencing Center for Infectious Disease"/>
            <person name="Wu L."/>
            <person name="Ma J."/>
        </authorList>
    </citation>
    <scope>NUCLEOTIDE SEQUENCE [LARGE SCALE GENOMIC DNA]</scope>
    <source>
        <strain evidence="6">CGMCC 4.7357</strain>
    </source>
</reference>
<evidence type="ECO:0000256" key="3">
    <source>
        <dbReference type="ARBA" id="ARBA00024484"/>
    </source>
</evidence>
<dbReference type="PROSITE" id="PS00455">
    <property type="entry name" value="AMP_BINDING"/>
    <property type="match status" value="1"/>
</dbReference>
<dbReference type="EMBL" id="JBHSGO010000045">
    <property type="protein sequence ID" value="MFC4665501.1"/>
    <property type="molecule type" value="Genomic_DNA"/>
</dbReference>
<gene>
    <name evidence="5" type="ORF">ACFO3G_02565</name>
</gene>
<dbReference type="SUPFAM" id="SSF56801">
    <property type="entry name" value="Acetyl-CoA synthetase-like"/>
    <property type="match status" value="1"/>
</dbReference>
<dbReference type="Gene3D" id="3.40.50.12780">
    <property type="entry name" value="N-terminal domain of ligase-like"/>
    <property type="match status" value="1"/>
</dbReference>
<dbReference type="Pfam" id="PF23562">
    <property type="entry name" value="AMP-binding_C_3"/>
    <property type="match status" value="1"/>
</dbReference>
<dbReference type="InterPro" id="IPR020845">
    <property type="entry name" value="AMP-binding_CS"/>
</dbReference>
<keyword evidence="1" id="KW-0547">Nucleotide-binding</keyword>
<evidence type="ECO:0000313" key="5">
    <source>
        <dbReference type="EMBL" id="MFC4665501.1"/>
    </source>
</evidence>
<evidence type="ECO:0000256" key="1">
    <source>
        <dbReference type="ARBA" id="ARBA00022741"/>
    </source>
</evidence>
<organism evidence="5 6">
    <name type="scientific">Falsiporphyromonas endometrii</name>
    <dbReference type="NCBI Taxonomy" id="1387297"/>
    <lineage>
        <taxon>Bacteria</taxon>
        <taxon>Pseudomonadati</taxon>
        <taxon>Bacteroidota</taxon>
        <taxon>Bacteroidia</taxon>
        <taxon>Bacteroidales</taxon>
        <taxon>Porphyromonadaceae</taxon>
        <taxon>Falsiporphyromonas</taxon>
    </lineage>
</organism>
<evidence type="ECO:0000256" key="2">
    <source>
        <dbReference type="ARBA" id="ARBA00022840"/>
    </source>
</evidence>